<dbReference type="EMBL" id="VAWE01000001">
    <property type="protein sequence ID" value="TLQ41964.1"/>
    <property type="molecule type" value="Genomic_DNA"/>
</dbReference>
<name>A0A5R9E0V5_9ACTN</name>
<keyword evidence="2" id="KW-1185">Reference proteome</keyword>
<dbReference type="RefSeq" id="WP_138051376.1">
    <property type="nucleotide sequence ID" value="NZ_VAWE01000001.1"/>
</dbReference>
<evidence type="ECO:0000313" key="2">
    <source>
        <dbReference type="Proteomes" id="UP000305921"/>
    </source>
</evidence>
<dbReference type="OrthoDB" id="6396144at2"/>
<evidence type="ECO:0000313" key="1">
    <source>
        <dbReference type="EMBL" id="TLQ41964.1"/>
    </source>
</evidence>
<accession>A0A5R9E0V5</accession>
<sequence>MEIVEGVLEEALERLHSTGPEFDDWLTNHGPMAAESLVRHGEAARVHRWLDGYAARLEELPRARERLTDAAVPERLAELVRATVHFYAAQAHGNPVMLVHAATAPNAVLRTLPALPRELWSASLRAAWSASAAVAAACRPKGPAEPVDTGTADARELFAAAARHGDEHAVKLADTVLDVTAAHPSDTLALSAAQRAITLIEPVAWSNAAHDTG</sequence>
<gene>
    <name evidence="1" type="ORF">FEF34_00545</name>
</gene>
<proteinExistence type="predicted"/>
<dbReference type="AlphaFoldDB" id="A0A5R9E0V5"/>
<organism evidence="1 2">
    <name type="scientific">Streptomyces marianii</name>
    <dbReference type="NCBI Taxonomy" id="1817406"/>
    <lineage>
        <taxon>Bacteria</taxon>
        <taxon>Bacillati</taxon>
        <taxon>Actinomycetota</taxon>
        <taxon>Actinomycetes</taxon>
        <taxon>Kitasatosporales</taxon>
        <taxon>Streptomycetaceae</taxon>
        <taxon>Streptomyces</taxon>
    </lineage>
</organism>
<dbReference type="Proteomes" id="UP000305921">
    <property type="component" value="Unassembled WGS sequence"/>
</dbReference>
<reference evidence="1 2" key="1">
    <citation type="submission" date="2019-05" db="EMBL/GenBank/DDBJ databases">
        <title>Streptomyces marianii sp. nov., a novel marine actinomycete from southern coast of India.</title>
        <authorList>
            <person name="Iniyan A.M."/>
            <person name="Wink J."/>
            <person name="Ramprasad E."/>
            <person name="Ramana C.V."/>
            <person name="Bunk B."/>
            <person name="Sproer C."/>
            <person name="Joseph F.-J.R.S."/>
            <person name="Vincent S.G.P."/>
        </authorList>
    </citation>
    <scope>NUCLEOTIDE SEQUENCE [LARGE SCALE GENOMIC DNA]</scope>
    <source>
        <strain evidence="1 2">ICN19</strain>
    </source>
</reference>
<protein>
    <submittedName>
        <fullName evidence="1">DUF4243 domain-containing protein</fullName>
    </submittedName>
</protein>
<comment type="caution">
    <text evidence="1">The sequence shown here is derived from an EMBL/GenBank/DDBJ whole genome shotgun (WGS) entry which is preliminary data.</text>
</comment>